<dbReference type="PANTHER" id="PTHR48026">
    <property type="entry name" value="HOMOLOGOUS TO DROSOPHILA SQD (SQUID) PROTEIN"/>
    <property type="match status" value="1"/>
</dbReference>
<dbReference type="PANTHER" id="PTHR48026:SF14">
    <property type="entry name" value="HETEROGENEOUS NUCLEAR RIBONUCLEOPROTEIN A1"/>
    <property type="match status" value="1"/>
</dbReference>
<dbReference type="Gene3D" id="3.30.70.330">
    <property type="match status" value="2"/>
</dbReference>
<feature type="domain" description="RRM" evidence="5">
    <location>
        <begin position="107"/>
        <end position="184"/>
    </location>
</feature>
<dbReference type="InterPro" id="IPR012677">
    <property type="entry name" value="Nucleotide-bd_a/b_plait_sf"/>
</dbReference>
<dbReference type="CDD" id="cd12328">
    <property type="entry name" value="RRM2_hnRNPA_like"/>
    <property type="match status" value="1"/>
</dbReference>
<dbReference type="Pfam" id="PF00076">
    <property type="entry name" value="RRM_1"/>
    <property type="match status" value="2"/>
</dbReference>
<dbReference type="GO" id="GO:0071013">
    <property type="term" value="C:catalytic step 2 spliceosome"/>
    <property type="evidence" value="ECO:0007669"/>
    <property type="project" value="TreeGrafter"/>
</dbReference>
<dbReference type="FunFam" id="3.30.70.330:FF:000040">
    <property type="entry name" value="Heterogeneous nuclear ribonucleoprotein A2/B1"/>
    <property type="match status" value="1"/>
</dbReference>
<dbReference type="Proteomes" id="UP001162156">
    <property type="component" value="Unassembled WGS sequence"/>
</dbReference>
<reference evidence="6" key="1">
    <citation type="journal article" date="2023" name="Insect Mol. Biol.">
        <title>Genome sequencing provides insights into the evolution of gene families encoding plant cell wall-degrading enzymes in longhorned beetles.</title>
        <authorList>
            <person name="Shin N.R."/>
            <person name="Okamura Y."/>
            <person name="Kirsch R."/>
            <person name="Pauchet Y."/>
        </authorList>
    </citation>
    <scope>NUCLEOTIDE SEQUENCE</scope>
    <source>
        <strain evidence="6">RBIC_L_NR</strain>
    </source>
</reference>
<dbReference type="SUPFAM" id="SSF54928">
    <property type="entry name" value="RNA-binding domain, RBD"/>
    <property type="match status" value="2"/>
</dbReference>
<gene>
    <name evidence="6" type="ORF">NQ314_013826</name>
</gene>
<evidence type="ECO:0000256" key="4">
    <source>
        <dbReference type="SAM" id="MobiDB-lite"/>
    </source>
</evidence>
<evidence type="ECO:0000256" key="2">
    <source>
        <dbReference type="ARBA" id="ARBA00022884"/>
    </source>
</evidence>
<feature type="domain" description="RRM" evidence="5">
    <location>
        <begin position="16"/>
        <end position="92"/>
    </location>
</feature>
<dbReference type="EMBL" id="JANEYF010003815">
    <property type="protein sequence ID" value="KAJ8933733.1"/>
    <property type="molecule type" value="Genomic_DNA"/>
</dbReference>
<keyword evidence="2 3" id="KW-0694">RNA-binding</keyword>
<evidence type="ECO:0000256" key="3">
    <source>
        <dbReference type="PROSITE-ProRule" id="PRU00176"/>
    </source>
</evidence>
<feature type="region of interest" description="Disordered" evidence="4">
    <location>
        <begin position="183"/>
        <end position="318"/>
    </location>
</feature>
<dbReference type="SMART" id="SM00360">
    <property type="entry name" value="RRM"/>
    <property type="match status" value="2"/>
</dbReference>
<evidence type="ECO:0000256" key="1">
    <source>
        <dbReference type="ARBA" id="ARBA00022737"/>
    </source>
</evidence>
<dbReference type="PROSITE" id="PS50102">
    <property type="entry name" value="RRM"/>
    <property type="match status" value="2"/>
</dbReference>
<sequence>MKQEDKGDKSEPEQFRKLFIGGLDFRTTDDSLKKHFEQWGEIVDVVVMKDPTTKRSRGFGFITYSKAQMVDDAQNARPHRVDGRVVEPKRAVPRQEIGRPEAGATVKKLFVGGLKEDVEEEDLKENFGQYGSIMTCTIVTDKETGKKRGFGFIEFEDYDSVDKICLQRNHTIKGKHVDVKKALSKAEMERASGSGGGGGSGGQGQRGGRGGGRGGNFNNSGGNWNNRGGQGDWNNPQGGQSNYGGGPWTQGPWDNSGGGNWGGPQGGYGQGGGAWGQGPDNFGNNYQQGYGGGAVRNNYQQQRPAPYKSLKPVGSKTH</sequence>
<feature type="compositionally biased region" description="Gly residues" evidence="4">
    <location>
        <begin position="256"/>
        <end position="276"/>
    </location>
</feature>
<dbReference type="InterPro" id="IPR000504">
    <property type="entry name" value="RRM_dom"/>
</dbReference>
<dbReference type="AlphaFoldDB" id="A0AAV8X5P7"/>
<dbReference type="GO" id="GO:0098687">
    <property type="term" value="C:chromosomal region"/>
    <property type="evidence" value="ECO:0007669"/>
    <property type="project" value="UniProtKB-ARBA"/>
</dbReference>
<keyword evidence="1" id="KW-0677">Repeat</keyword>
<proteinExistence type="predicted"/>
<comment type="caution">
    <text evidence="6">The sequence shown here is derived from an EMBL/GenBank/DDBJ whole genome shotgun (WGS) entry which is preliminary data.</text>
</comment>
<organism evidence="6 7">
    <name type="scientific">Rhamnusium bicolor</name>
    <dbReference type="NCBI Taxonomy" id="1586634"/>
    <lineage>
        <taxon>Eukaryota</taxon>
        <taxon>Metazoa</taxon>
        <taxon>Ecdysozoa</taxon>
        <taxon>Arthropoda</taxon>
        <taxon>Hexapoda</taxon>
        <taxon>Insecta</taxon>
        <taxon>Pterygota</taxon>
        <taxon>Neoptera</taxon>
        <taxon>Endopterygota</taxon>
        <taxon>Coleoptera</taxon>
        <taxon>Polyphaga</taxon>
        <taxon>Cucujiformia</taxon>
        <taxon>Chrysomeloidea</taxon>
        <taxon>Cerambycidae</taxon>
        <taxon>Lepturinae</taxon>
        <taxon>Rhagiini</taxon>
        <taxon>Rhamnusium</taxon>
    </lineage>
</organism>
<evidence type="ECO:0000259" key="5">
    <source>
        <dbReference type="PROSITE" id="PS50102"/>
    </source>
</evidence>
<dbReference type="GO" id="GO:0000398">
    <property type="term" value="P:mRNA splicing, via spliceosome"/>
    <property type="evidence" value="ECO:0007669"/>
    <property type="project" value="TreeGrafter"/>
</dbReference>
<keyword evidence="7" id="KW-1185">Reference proteome</keyword>
<dbReference type="CDD" id="cd12578">
    <property type="entry name" value="RRM1_hnRNPA_like"/>
    <property type="match status" value="1"/>
</dbReference>
<name>A0AAV8X5P7_9CUCU</name>
<accession>A0AAV8X5P7</accession>
<feature type="compositionally biased region" description="Low complexity" evidence="4">
    <location>
        <begin position="277"/>
        <end position="288"/>
    </location>
</feature>
<evidence type="ECO:0000313" key="6">
    <source>
        <dbReference type="EMBL" id="KAJ8933733.1"/>
    </source>
</evidence>
<feature type="compositionally biased region" description="Low complexity" evidence="4">
    <location>
        <begin position="216"/>
        <end position="227"/>
    </location>
</feature>
<feature type="compositionally biased region" description="Gly residues" evidence="4">
    <location>
        <begin position="193"/>
        <end position="215"/>
    </location>
</feature>
<dbReference type="GO" id="GO:0003730">
    <property type="term" value="F:mRNA 3'-UTR binding"/>
    <property type="evidence" value="ECO:0007669"/>
    <property type="project" value="TreeGrafter"/>
</dbReference>
<protein>
    <recommendedName>
        <fullName evidence="5">RRM domain-containing protein</fullName>
    </recommendedName>
</protein>
<dbReference type="InterPro" id="IPR035979">
    <property type="entry name" value="RBD_domain_sf"/>
</dbReference>
<evidence type="ECO:0000313" key="7">
    <source>
        <dbReference type="Proteomes" id="UP001162156"/>
    </source>
</evidence>